<dbReference type="Pfam" id="PF13589">
    <property type="entry name" value="HATPase_c_3"/>
    <property type="match status" value="1"/>
</dbReference>
<comment type="caution">
    <text evidence="1">The sequence shown here is derived from an EMBL/GenBank/DDBJ whole genome shotgun (WGS) entry which is preliminary data.</text>
</comment>
<accession>A0A167J1A4</accession>
<dbReference type="Gene3D" id="3.30.565.10">
    <property type="entry name" value="Histidine kinase-like ATPase, C-terminal domain"/>
    <property type="match status" value="1"/>
</dbReference>
<dbReference type="AlphaFoldDB" id="A0A167J1A4"/>
<protein>
    <recommendedName>
        <fullName evidence="3">Histidine kinase/HSP90-like ATPase domain-containing protein</fullName>
    </recommendedName>
</protein>
<evidence type="ECO:0000313" key="1">
    <source>
        <dbReference type="EMBL" id="KZN60368.1"/>
    </source>
</evidence>
<evidence type="ECO:0000313" key="2">
    <source>
        <dbReference type="Proteomes" id="UP000076661"/>
    </source>
</evidence>
<reference evidence="1 2" key="1">
    <citation type="submission" date="2013-07" db="EMBL/GenBank/DDBJ databases">
        <title>Comparative Genomic and Metabolomic Analysis of Twelve Strains of Pseudoalteromonas luteoviolacea.</title>
        <authorList>
            <person name="Vynne N.G."/>
            <person name="Mansson M."/>
            <person name="Gram L."/>
        </authorList>
    </citation>
    <scope>NUCLEOTIDE SEQUENCE [LARGE SCALE GENOMIC DNA]</scope>
    <source>
        <strain evidence="1 2">S4060-1</strain>
    </source>
</reference>
<sequence length="669" mass="76273">MDRLSHQKQKEEELVRRVHDFSATGKAAKTTLETDQKVLARVTDGIYRLPGSALRELISNAYDADAENVIIETDVPRFESMTIRDDGNGMSVETLVNLLNHIGGSAKRNTKGIQLNVTHQTDNTLSRNKGRKLIGKIGIGLFSVAQLTRDFEIVTKEAGKDYYLKASINLHNYSEEYINQIESSEERGASFETGTVEIWTESTDNIDAHGTDIILRNIKKSARDQLRSVDIWGQEDAETNADPDTDEDVLNSSKLTKPTFHVGYLDKKDGYEKFDTVQDRAPNLPWQPQEKTEKKFRILYEEIIALTRKTTNPKLGSVLDNYLHMLWTLSLSVPLNYIEKHPFSYTLNEVKEVFALSNKRKGQAMTIPQEVDKSFSDIFDLKTKTQLNDFNVVVDGIELFRPIKFTDLPKSEAVVKEPLLFLGGYRQAFAELDAKDSGGELSFEAYILWSPKVIPKDHNGVLVRLHDASGILFDETFMRYQVAEHTIKSQLIAEIFVNKGLDSALNIDRESFNISHPHYQVIMTWLHQAMRQVVNKYKSIRNEKLQIRKSEEEKRFSSELEHVTETSIRKRGRDIQSSPNLYLVDAEKAYSSQRGEKEISSLTIEAVQFERKRFRDITGNNTTKKSRSVEAKTDALLKILDSYGMLEDLTPESQESLIEDIITVLNFGE</sequence>
<organism evidence="1 2">
    <name type="scientific">Pseudoalteromonas luteoviolacea S4060-1</name>
    <dbReference type="NCBI Taxonomy" id="1365257"/>
    <lineage>
        <taxon>Bacteria</taxon>
        <taxon>Pseudomonadati</taxon>
        <taxon>Pseudomonadota</taxon>
        <taxon>Gammaproteobacteria</taxon>
        <taxon>Alteromonadales</taxon>
        <taxon>Pseudoalteromonadaceae</taxon>
        <taxon>Pseudoalteromonas</taxon>
    </lineage>
</organism>
<name>A0A167J1A4_9GAMM</name>
<gene>
    <name evidence="1" type="ORF">N478_07365</name>
</gene>
<dbReference type="Proteomes" id="UP000076661">
    <property type="component" value="Unassembled WGS sequence"/>
</dbReference>
<dbReference type="SUPFAM" id="SSF55874">
    <property type="entry name" value="ATPase domain of HSP90 chaperone/DNA topoisomerase II/histidine kinase"/>
    <property type="match status" value="1"/>
</dbReference>
<dbReference type="InterPro" id="IPR036890">
    <property type="entry name" value="HATPase_C_sf"/>
</dbReference>
<dbReference type="RefSeq" id="WP_063382985.1">
    <property type="nucleotide sequence ID" value="NZ_AUXX01000056.1"/>
</dbReference>
<evidence type="ECO:0008006" key="3">
    <source>
        <dbReference type="Google" id="ProtNLM"/>
    </source>
</evidence>
<dbReference type="EMBL" id="AUXX01000056">
    <property type="protein sequence ID" value="KZN60368.1"/>
    <property type="molecule type" value="Genomic_DNA"/>
</dbReference>
<proteinExistence type="predicted"/>
<dbReference type="PATRIC" id="fig|1365257.3.peg.4878"/>